<dbReference type="Proteomes" id="UP000694845">
    <property type="component" value="Unplaced"/>
</dbReference>
<feature type="coiled-coil region" evidence="1">
    <location>
        <begin position="89"/>
        <end position="155"/>
    </location>
</feature>
<name>A0A8B7XJA3_ACAPL</name>
<protein>
    <submittedName>
        <fullName evidence="3">Uncharacterized protein LOC110973478</fullName>
    </submittedName>
</protein>
<dbReference type="RefSeq" id="XP_022080020.1">
    <property type="nucleotide sequence ID" value="XM_022224328.1"/>
</dbReference>
<proteinExistence type="predicted"/>
<dbReference type="PANTHER" id="PTHR37329">
    <property type="entry name" value="KINETOCHORE PROTEIN SOS7"/>
    <property type="match status" value="1"/>
</dbReference>
<keyword evidence="1" id="KW-0175">Coiled coil</keyword>
<dbReference type="GO" id="GO:0000776">
    <property type="term" value="C:kinetochore"/>
    <property type="evidence" value="ECO:0007669"/>
    <property type="project" value="InterPro"/>
</dbReference>
<evidence type="ECO:0000256" key="1">
    <source>
        <dbReference type="SAM" id="Coils"/>
    </source>
</evidence>
<dbReference type="AlphaFoldDB" id="A0A8B7XJA3"/>
<dbReference type="OrthoDB" id="9893446at2759"/>
<dbReference type="GO" id="GO:0034501">
    <property type="term" value="P:protein localization to kinetochore"/>
    <property type="evidence" value="ECO:0007669"/>
    <property type="project" value="InterPro"/>
</dbReference>
<dbReference type="KEGG" id="aplc:110973478"/>
<evidence type="ECO:0000313" key="3">
    <source>
        <dbReference type="RefSeq" id="XP_022080020.1"/>
    </source>
</evidence>
<keyword evidence="2" id="KW-1185">Reference proteome</keyword>
<dbReference type="GO" id="GO:0051315">
    <property type="term" value="P:attachment of mitotic spindle microtubules to kinetochore"/>
    <property type="evidence" value="ECO:0007669"/>
    <property type="project" value="TreeGrafter"/>
</dbReference>
<reference evidence="3" key="1">
    <citation type="submission" date="2025-08" db="UniProtKB">
        <authorList>
            <consortium name="RefSeq"/>
        </authorList>
    </citation>
    <scope>IDENTIFICATION</scope>
</reference>
<dbReference type="PANTHER" id="PTHR37329:SF1">
    <property type="entry name" value="KINETOCHORE PROTEIN SOS7"/>
    <property type="match status" value="1"/>
</dbReference>
<accession>A0A8B7XJA3</accession>
<dbReference type="OMA" id="YAIDWIP"/>
<organism evidence="2 3">
    <name type="scientific">Acanthaster planci</name>
    <name type="common">Crown-of-thorns starfish</name>
    <dbReference type="NCBI Taxonomy" id="133434"/>
    <lineage>
        <taxon>Eukaryota</taxon>
        <taxon>Metazoa</taxon>
        <taxon>Echinodermata</taxon>
        <taxon>Eleutherozoa</taxon>
        <taxon>Asterozoa</taxon>
        <taxon>Asteroidea</taxon>
        <taxon>Valvatacea</taxon>
        <taxon>Valvatida</taxon>
        <taxon>Acanthasteridae</taxon>
        <taxon>Acanthaster</taxon>
    </lineage>
</organism>
<sequence>MLRMQSTDPRRMSSVRVLLELKDHANILPKKVKTEDDSQDDDQPHYLKIECQQVVDEFKKLKFAFVHLQAHIKLLDYLENVPKDQWPSVASCDEESKKIRRQLKEAKAKTEDLEEHIQDLMKSVKNCQETLNAKLVSFEKMIKETEDRAVEVEQLVRTRSGALAELEGSGVTLENFQAEYAKQDEGLKAAKDFLAHCQPVVRHMKEGTENLHKEKESLMEDTKAVMETVSEYRAEKESREQQLVDKMKWCESASKMLKQLTGVSERSLDENCWTLELSTDDSYLGNKESMTALLALHFKEAKNPWSSRQLEAAKIDIDTLDISDLVEEAVRRNDAVFLVSSVMKRLKTHAPLYMEVELLRHQYAIDWVSEEGILRVIFGDSAQIVCTLSLTTGPQGRTMVQLKSLEGVKQHPPIQELKPSCEEPKISDWLEFLKDATQDM</sequence>
<gene>
    <name evidence="3" type="primary">LOC110973478</name>
</gene>
<dbReference type="GeneID" id="110973478"/>
<dbReference type="InterPro" id="IPR037475">
    <property type="entry name" value="Sos7"/>
</dbReference>
<evidence type="ECO:0000313" key="2">
    <source>
        <dbReference type="Proteomes" id="UP000694845"/>
    </source>
</evidence>